<dbReference type="InterPro" id="IPR029069">
    <property type="entry name" value="HotDog_dom_sf"/>
</dbReference>
<organism evidence="3 4">
    <name type="scientific">Pararhodobacter oceanensis</name>
    <dbReference type="NCBI Taxonomy" id="2172121"/>
    <lineage>
        <taxon>Bacteria</taxon>
        <taxon>Pseudomonadati</taxon>
        <taxon>Pseudomonadota</taxon>
        <taxon>Alphaproteobacteria</taxon>
        <taxon>Rhodobacterales</taxon>
        <taxon>Paracoccaceae</taxon>
        <taxon>Pararhodobacter</taxon>
    </lineage>
</organism>
<dbReference type="RefSeq" id="WP_116557124.1">
    <property type="nucleotide sequence ID" value="NZ_QDKM01000001.1"/>
</dbReference>
<evidence type="ECO:0000313" key="4">
    <source>
        <dbReference type="Proteomes" id="UP000245911"/>
    </source>
</evidence>
<dbReference type="GO" id="GO:0047617">
    <property type="term" value="F:fatty acyl-CoA hydrolase activity"/>
    <property type="evidence" value="ECO:0007669"/>
    <property type="project" value="TreeGrafter"/>
</dbReference>
<dbReference type="Pfam" id="PF13279">
    <property type="entry name" value="4HBT_2"/>
    <property type="match status" value="1"/>
</dbReference>
<dbReference type="OrthoDB" id="9801517at2"/>
<dbReference type="Gene3D" id="3.10.129.10">
    <property type="entry name" value="Hotdog Thioesterase"/>
    <property type="match status" value="1"/>
</dbReference>
<dbReference type="Proteomes" id="UP000245911">
    <property type="component" value="Unassembled WGS sequence"/>
</dbReference>
<keyword evidence="2" id="KW-0378">Hydrolase</keyword>
<evidence type="ECO:0000256" key="1">
    <source>
        <dbReference type="ARBA" id="ARBA00005953"/>
    </source>
</evidence>
<gene>
    <name evidence="3" type="ORF">DDE20_04080</name>
</gene>
<dbReference type="CDD" id="cd00586">
    <property type="entry name" value="4HBT"/>
    <property type="match status" value="1"/>
</dbReference>
<dbReference type="SUPFAM" id="SSF54637">
    <property type="entry name" value="Thioesterase/thiol ester dehydrase-isomerase"/>
    <property type="match status" value="1"/>
</dbReference>
<dbReference type="InterPro" id="IPR050563">
    <property type="entry name" value="4-hydroxybenzoyl-CoA_TE"/>
</dbReference>
<keyword evidence="4" id="KW-1185">Reference proteome</keyword>
<dbReference type="EMBL" id="QDKM01000001">
    <property type="protein sequence ID" value="PVH30701.1"/>
    <property type="molecule type" value="Genomic_DNA"/>
</dbReference>
<dbReference type="PANTHER" id="PTHR31793">
    <property type="entry name" value="4-HYDROXYBENZOYL-COA THIOESTERASE FAMILY MEMBER"/>
    <property type="match status" value="1"/>
</dbReference>
<evidence type="ECO:0008006" key="5">
    <source>
        <dbReference type="Google" id="ProtNLM"/>
    </source>
</evidence>
<sequence>MPEMRRSPTAALPFHTQEGLRYRDVDPMGHVNNSVYATLFEQNRVAFQSEPGGFCEAEGQIAVLATQTIDFLREMHFPGTVDIGLGISRIGRSSFDFIQEITLEGGLIARGRCTQVLIDEGARTSVPLSGLQIEMLNRWLVVP</sequence>
<protein>
    <recommendedName>
        <fullName evidence="5">Thioesterase</fullName>
    </recommendedName>
</protein>
<dbReference type="PANTHER" id="PTHR31793:SF27">
    <property type="entry name" value="NOVEL THIOESTERASE SUPERFAMILY DOMAIN AND SAPOSIN A-TYPE DOMAIN CONTAINING PROTEIN (0610012H03RIK)"/>
    <property type="match status" value="1"/>
</dbReference>
<proteinExistence type="inferred from homology"/>
<reference evidence="3 4" key="1">
    <citation type="submission" date="2018-04" db="EMBL/GenBank/DDBJ databases">
        <title>Pararhodobacter oceanense sp. nov., isolated from marine intertidal sediment.</title>
        <authorList>
            <person name="Wang X.-L."/>
            <person name="Du Z.-J."/>
        </authorList>
    </citation>
    <scope>NUCLEOTIDE SEQUENCE [LARGE SCALE GENOMIC DNA]</scope>
    <source>
        <strain evidence="3 4">AM505</strain>
    </source>
</reference>
<dbReference type="AlphaFoldDB" id="A0A2T8HZ72"/>
<evidence type="ECO:0000313" key="3">
    <source>
        <dbReference type="EMBL" id="PVH30701.1"/>
    </source>
</evidence>
<accession>A0A2T8HZ72</accession>
<comment type="caution">
    <text evidence="3">The sequence shown here is derived from an EMBL/GenBank/DDBJ whole genome shotgun (WGS) entry which is preliminary data.</text>
</comment>
<comment type="similarity">
    <text evidence="1">Belongs to the 4-hydroxybenzoyl-CoA thioesterase family.</text>
</comment>
<name>A0A2T8HZ72_9RHOB</name>
<evidence type="ECO:0000256" key="2">
    <source>
        <dbReference type="ARBA" id="ARBA00022801"/>
    </source>
</evidence>